<dbReference type="FunFam" id="1.10.10.200:FF:000002">
    <property type="entry name" value="Probable transcriptional regulatory protein CLM62_37755"/>
    <property type="match status" value="1"/>
</dbReference>
<dbReference type="GO" id="GO:0005737">
    <property type="term" value="C:cytoplasm"/>
    <property type="evidence" value="ECO:0007669"/>
    <property type="project" value="UniProtKB-SubCell"/>
</dbReference>
<dbReference type="Proteomes" id="UP000027161">
    <property type="component" value="Unassembled WGS sequence"/>
</dbReference>
<dbReference type="AlphaFoldDB" id="A0A8E1BZP4"/>
<dbReference type="GO" id="GO:0003677">
    <property type="term" value="F:DNA binding"/>
    <property type="evidence" value="ECO:0007669"/>
    <property type="project" value="UniProtKB-UniRule"/>
</dbReference>
<feature type="domain" description="TACO1/YebC-like N-terminal" evidence="9">
    <location>
        <begin position="5"/>
        <end position="75"/>
    </location>
</feature>
<dbReference type="PANTHER" id="PTHR12532">
    <property type="entry name" value="TRANSLATIONAL ACTIVATOR OF CYTOCHROME C OXIDASE 1"/>
    <property type="match status" value="1"/>
</dbReference>
<keyword evidence="4 6" id="KW-0238">DNA-binding</keyword>
<dbReference type="InterPro" id="IPR002876">
    <property type="entry name" value="Transcrip_reg_TACO1-like"/>
</dbReference>
<dbReference type="RefSeq" id="WP_008579440.1">
    <property type="nucleotide sequence ID" value="NZ_CP113531.1"/>
</dbReference>
<keyword evidence="2 6" id="KW-0963">Cytoplasm</keyword>
<proteinExistence type="inferred from homology"/>
<evidence type="ECO:0000259" key="8">
    <source>
        <dbReference type="Pfam" id="PF01709"/>
    </source>
</evidence>
<evidence type="ECO:0000256" key="6">
    <source>
        <dbReference type="HAMAP-Rule" id="MF_00693"/>
    </source>
</evidence>
<dbReference type="PANTHER" id="PTHR12532:SF11">
    <property type="match status" value="1"/>
</dbReference>
<dbReference type="NCBIfam" id="TIGR01033">
    <property type="entry name" value="YebC/PmpR family DNA-binding transcriptional regulator"/>
    <property type="match status" value="1"/>
</dbReference>
<keyword evidence="3 6" id="KW-0805">Transcription regulation</keyword>
<comment type="subcellular location">
    <subcellularLocation>
        <location evidence="6">Cytoplasm</location>
    </subcellularLocation>
</comment>
<reference evidence="10 11" key="1">
    <citation type="submission" date="2014-02" db="EMBL/GenBank/DDBJ databases">
        <title>Draft genome sequence of Rickettsia buchneri sp. nov. ISO7T.</title>
        <authorList>
            <person name="Felsheim R.F."/>
            <person name="Kurtti T.J."/>
            <person name="Munderloh U.G."/>
        </authorList>
    </citation>
    <scope>NUCLEOTIDE SEQUENCE [LARGE SCALE GENOMIC DNA]</scope>
    <source>
        <strain evidence="10 11">ISO7</strain>
    </source>
</reference>
<evidence type="ECO:0000313" key="11">
    <source>
        <dbReference type="Proteomes" id="UP000027161"/>
    </source>
</evidence>
<evidence type="ECO:0000256" key="3">
    <source>
        <dbReference type="ARBA" id="ARBA00023015"/>
    </source>
</evidence>
<evidence type="ECO:0000256" key="7">
    <source>
        <dbReference type="SAM" id="MobiDB-lite"/>
    </source>
</evidence>
<dbReference type="InterPro" id="IPR029072">
    <property type="entry name" value="YebC-like"/>
</dbReference>
<keyword evidence="5 6" id="KW-0804">Transcription</keyword>
<evidence type="ECO:0000313" key="10">
    <source>
        <dbReference type="EMBL" id="KDO02420.1"/>
    </source>
</evidence>
<organism evidence="10 11">
    <name type="scientific">Rickettsia tamurae subsp. buchneri</name>
    <dbReference type="NCBI Taxonomy" id="1462938"/>
    <lineage>
        <taxon>Bacteria</taxon>
        <taxon>Pseudomonadati</taxon>
        <taxon>Pseudomonadota</taxon>
        <taxon>Alphaproteobacteria</taxon>
        <taxon>Rickettsiales</taxon>
        <taxon>Rickettsiaceae</taxon>
        <taxon>Rickettsieae</taxon>
        <taxon>Rickettsia</taxon>
        <taxon>spotted fever group</taxon>
    </lineage>
</organism>
<dbReference type="Gene3D" id="3.30.70.980">
    <property type="match status" value="2"/>
</dbReference>
<sequence>MAGHSKFKNIQHRKGAQDKKRAKVFTKLIREIVTAAKTGSSNNPENNPRLRNALTSARSQNLPKERIDKAINSANDSSNTENYTEIRYEGYAPNGIAIIVEALTDNKNRTAAEVRSSFTKYGGSLGETGSVNYLFKHCGVIQYLSNIASNENILEAVIELDVDDIISDDTTHTIYTDIENFSKVLEFLTGKYGIPEDSYIGWIPLNTIIIDDKEKAEKLLKLVEILEESDDVQRVFGNYELSDDVYEIIQGEQ</sequence>
<accession>A0A8E1BZP4</accession>
<dbReference type="InterPro" id="IPR026564">
    <property type="entry name" value="Transcrip_reg_TACO1-like_dom3"/>
</dbReference>
<dbReference type="NCBIfam" id="NF001030">
    <property type="entry name" value="PRK00110.1"/>
    <property type="match status" value="1"/>
</dbReference>
<dbReference type="GO" id="GO:0006355">
    <property type="term" value="P:regulation of DNA-templated transcription"/>
    <property type="evidence" value="ECO:0007669"/>
    <property type="project" value="UniProtKB-UniRule"/>
</dbReference>
<feature type="domain" description="TACO1/YebC-like second and third" evidence="8">
    <location>
        <begin position="83"/>
        <end position="238"/>
    </location>
</feature>
<evidence type="ECO:0000256" key="2">
    <source>
        <dbReference type="ARBA" id="ARBA00022490"/>
    </source>
</evidence>
<name>A0A8E1BZP4_9RICK</name>
<dbReference type="Pfam" id="PF01709">
    <property type="entry name" value="Transcrip_reg"/>
    <property type="match status" value="1"/>
</dbReference>
<dbReference type="InterPro" id="IPR048300">
    <property type="entry name" value="TACO1_YebC-like_2nd/3rd_dom"/>
</dbReference>
<evidence type="ECO:0000256" key="4">
    <source>
        <dbReference type="ARBA" id="ARBA00023125"/>
    </source>
</evidence>
<feature type="region of interest" description="Disordered" evidence="7">
    <location>
        <begin position="56"/>
        <end position="79"/>
    </location>
</feature>
<dbReference type="Gene3D" id="1.10.10.200">
    <property type="match status" value="1"/>
</dbReference>
<dbReference type="InterPro" id="IPR049083">
    <property type="entry name" value="TACO1_YebC_N"/>
</dbReference>
<comment type="similarity">
    <text evidence="1 6">Belongs to the TACO1 family.</text>
</comment>
<dbReference type="InterPro" id="IPR017856">
    <property type="entry name" value="Integrase-like_N"/>
</dbReference>
<keyword evidence="11" id="KW-1185">Reference proteome</keyword>
<evidence type="ECO:0000256" key="5">
    <source>
        <dbReference type="ARBA" id="ARBA00023163"/>
    </source>
</evidence>
<protein>
    <recommendedName>
        <fullName evidence="6">Probable transcriptional regulatory protein REISMN_07150</fullName>
    </recommendedName>
</protein>
<dbReference type="Pfam" id="PF20772">
    <property type="entry name" value="TACO1_YebC_N"/>
    <property type="match status" value="1"/>
</dbReference>
<dbReference type="SUPFAM" id="SSF75625">
    <property type="entry name" value="YebC-like"/>
    <property type="match status" value="1"/>
</dbReference>
<dbReference type="NCBIfam" id="NF009044">
    <property type="entry name" value="PRK12378.1"/>
    <property type="match status" value="1"/>
</dbReference>
<comment type="caution">
    <text evidence="10">The sequence shown here is derived from an EMBL/GenBank/DDBJ whole genome shotgun (WGS) entry which is preliminary data.</text>
</comment>
<gene>
    <name evidence="10" type="ORF">REISMN_07150</name>
</gene>
<evidence type="ECO:0000259" key="9">
    <source>
        <dbReference type="Pfam" id="PF20772"/>
    </source>
</evidence>
<feature type="region of interest" description="Disordered" evidence="7">
    <location>
        <begin position="1"/>
        <end position="21"/>
    </location>
</feature>
<dbReference type="EMBL" id="JFKF01000158">
    <property type="protein sequence ID" value="KDO02420.1"/>
    <property type="molecule type" value="Genomic_DNA"/>
</dbReference>
<evidence type="ECO:0000256" key="1">
    <source>
        <dbReference type="ARBA" id="ARBA00008724"/>
    </source>
</evidence>
<dbReference type="HAMAP" id="MF_00693">
    <property type="entry name" value="Transcrip_reg_TACO1"/>
    <property type="match status" value="1"/>
</dbReference>